<dbReference type="SUPFAM" id="SSF52833">
    <property type="entry name" value="Thioredoxin-like"/>
    <property type="match status" value="1"/>
</dbReference>
<protein>
    <submittedName>
        <fullName evidence="3">Uncharacterized protein</fullName>
    </submittedName>
</protein>
<name>A0A2A6CM48_PRIPA</name>
<dbReference type="InterPro" id="IPR036249">
    <property type="entry name" value="Thioredoxin-like_sf"/>
</dbReference>
<gene>
    <name evidence="3" type="primary">WBGene00279225</name>
</gene>
<dbReference type="GO" id="GO:0034976">
    <property type="term" value="P:response to endoplasmic reticulum stress"/>
    <property type="evidence" value="ECO:0000318"/>
    <property type="project" value="GO_Central"/>
</dbReference>
<dbReference type="FunFam" id="3.40.30.10:FF:000454">
    <property type="entry name" value="Thioredoxin"/>
    <property type="match status" value="1"/>
</dbReference>
<feature type="compositionally biased region" description="Basic and acidic residues" evidence="2">
    <location>
        <begin position="261"/>
        <end position="278"/>
    </location>
</feature>
<dbReference type="PANTHER" id="PTHR18929">
    <property type="entry name" value="PROTEIN DISULFIDE ISOMERASE"/>
    <property type="match status" value="1"/>
</dbReference>
<accession>A0A8R1YXI6</accession>
<dbReference type="OrthoDB" id="427280at2759"/>
<feature type="region of interest" description="Disordered" evidence="2">
    <location>
        <begin position="248"/>
        <end position="278"/>
    </location>
</feature>
<dbReference type="Proteomes" id="UP000005239">
    <property type="component" value="Unassembled WGS sequence"/>
</dbReference>
<evidence type="ECO:0000256" key="1">
    <source>
        <dbReference type="ARBA" id="ARBA00006347"/>
    </source>
</evidence>
<dbReference type="GO" id="GO:0005783">
    <property type="term" value="C:endoplasmic reticulum"/>
    <property type="evidence" value="ECO:0000318"/>
    <property type="project" value="GO_Central"/>
</dbReference>
<reference evidence="3" key="2">
    <citation type="submission" date="2022-06" db="UniProtKB">
        <authorList>
            <consortium name="EnsemblMetazoa"/>
        </authorList>
    </citation>
    <scope>IDENTIFICATION</scope>
    <source>
        <strain evidence="3">PS312</strain>
    </source>
</reference>
<evidence type="ECO:0000256" key="2">
    <source>
        <dbReference type="SAM" id="MobiDB-lite"/>
    </source>
</evidence>
<sequence length="306" mass="34782">HAICNEVLKSVADKFNDSQLITQRQQASSLNLFPSSFPNESTRLIGSRRPSGRRSRPLRRLRSRPYQCARRVLRSVVRTLQIALPEHAKAAGVLKDEGSEVKLAKVDATVHGDLDSKFEWLKKKTGPAAVAFESSDDLKAFAEGNDVYTVAYFEANLAKFAPEFTDLTTENIVSFNERVLAGELKQHLMSADVPEDWDTKPVKVLVGNNFNEIGKNSGKGQLVKFYAPWYVRTLQVARARLGGTRREVGHFRHDSHRQRRPYPERDWRDHRGGQEGRTHRVVSCQPYHDLYPFTPSVDQTPHHIDL</sequence>
<dbReference type="GO" id="GO:0006457">
    <property type="term" value="P:protein folding"/>
    <property type="evidence" value="ECO:0000318"/>
    <property type="project" value="GO_Central"/>
</dbReference>
<keyword evidence="4" id="KW-1185">Reference proteome</keyword>
<proteinExistence type="inferred from homology"/>
<comment type="similarity">
    <text evidence="1">Belongs to the protein disulfide isomerase family.</text>
</comment>
<accession>A0A2A6CM48</accession>
<feature type="compositionally biased region" description="Basic residues" evidence="2">
    <location>
        <begin position="50"/>
        <end position="60"/>
    </location>
</feature>
<feature type="region of interest" description="Disordered" evidence="2">
    <location>
        <begin position="41"/>
        <end position="60"/>
    </location>
</feature>
<organism evidence="3 4">
    <name type="scientific">Pristionchus pacificus</name>
    <name type="common">Parasitic nematode worm</name>
    <dbReference type="NCBI Taxonomy" id="54126"/>
    <lineage>
        <taxon>Eukaryota</taxon>
        <taxon>Metazoa</taxon>
        <taxon>Ecdysozoa</taxon>
        <taxon>Nematoda</taxon>
        <taxon>Chromadorea</taxon>
        <taxon>Rhabditida</taxon>
        <taxon>Rhabditina</taxon>
        <taxon>Diplogasteromorpha</taxon>
        <taxon>Diplogasteroidea</taxon>
        <taxon>Neodiplogasteridae</taxon>
        <taxon>Pristionchus</taxon>
    </lineage>
</organism>
<dbReference type="Gene3D" id="3.40.30.10">
    <property type="entry name" value="Glutaredoxin"/>
    <property type="match status" value="2"/>
</dbReference>
<dbReference type="PANTHER" id="PTHR18929:SF240">
    <property type="entry name" value="PROTEIN DISULFIDE-ISOMERASE"/>
    <property type="match status" value="1"/>
</dbReference>
<dbReference type="EnsemblMetazoa" id="PPA40856.1">
    <property type="protein sequence ID" value="PPA40856.1"/>
    <property type="gene ID" value="WBGene00279225"/>
</dbReference>
<dbReference type="GO" id="GO:0003756">
    <property type="term" value="F:protein disulfide isomerase activity"/>
    <property type="evidence" value="ECO:0000318"/>
    <property type="project" value="GO_Central"/>
</dbReference>
<reference evidence="4" key="1">
    <citation type="journal article" date="2008" name="Nat. Genet.">
        <title>The Pristionchus pacificus genome provides a unique perspective on nematode lifestyle and parasitism.</title>
        <authorList>
            <person name="Dieterich C."/>
            <person name="Clifton S.W."/>
            <person name="Schuster L.N."/>
            <person name="Chinwalla A."/>
            <person name="Delehaunty K."/>
            <person name="Dinkelacker I."/>
            <person name="Fulton L."/>
            <person name="Fulton R."/>
            <person name="Godfrey J."/>
            <person name="Minx P."/>
            <person name="Mitreva M."/>
            <person name="Roeseler W."/>
            <person name="Tian H."/>
            <person name="Witte H."/>
            <person name="Yang S.P."/>
            <person name="Wilson R.K."/>
            <person name="Sommer R.J."/>
        </authorList>
    </citation>
    <scope>NUCLEOTIDE SEQUENCE [LARGE SCALE GENOMIC DNA]</scope>
    <source>
        <strain evidence="4">PS312</strain>
    </source>
</reference>
<evidence type="ECO:0000313" key="4">
    <source>
        <dbReference type="Proteomes" id="UP000005239"/>
    </source>
</evidence>
<evidence type="ECO:0000313" key="3">
    <source>
        <dbReference type="EnsemblMetazoa" id="PPA40856.1"/>
    </source>
</evidence>
<dbReference type="AlphaFoldDB" id="A0A2A6CM48"/>